<evidence type="ECO:0000259" key="1">
    <source>
        <dbReference type="Pfam" id="PF13472"/>
    </source>
</evidence>
<organism evidence="2">
    <name type="scientific">mine drainage metagenome</name>
    <dbReference type="NCBI Taxonomy" id="410659"/>
    <lineage>
        <taxon>unclassified sequences</taxon>
        <taxon>metagenomes</taxon>
        <taxon>ecological metagenomes</taxon>
    </lineage>
</organism>
<dbReference type="InterPro" id="IPR013830">
    <property type="entry name" value="SGNH_hydro"/>
</dbReference>
<sequence>MITKIRQFSLWCGLLGLLVSGVSASFGAAASPNAGQGWITGWMTALQLTEPANMPPKPGLAGNTLRQDVVVTLDGGAARFTFSNAFGHTPLAIDAAAVARTAKPGAGIQAGTSVPLLFAGKPGIVLEPGASMVSDPVDLKVAAGEWLAISIHMTSAPSAVTGHPGSRTTSFLALGNEVSATELPVAATAEHWYFLSRIDVLTPLPAAACVVLGDSITDGRGSTTNHNNRWPDELARRLRENPATSHIAVLNAGIGGNRLLRDGLGPNALSRFDRDVLAPTGVKWLIVLEGINDLGTRMGAEQHGWPYASADDIIMAYRQIITRAHAHHIRVYGATIMPYEDCFYFTKDGDAARQKVNAWIRTSGWFDGVIDFDAVMRDPKNPDHLSPAYDSGDHLHPSPIGHKAMGDAVDLALFSR</sequence>
<accession>A0A1J5SBF6</accession>
<dbReference type="EMBL" id="MLJW01000051">
    <property type="protein sequence ID" value="OIR05275.1"/>
    <property type="molecule type" value="Genomic_DNA"/>
</dbReference>
<keyword evidence="2" id="KW-0378">Hydrolase</keyword>
<dbReference type="PANTHER" id="PTHR43784:SF2">
    <property type="entry name" value="GDSL-LIKE LIPASE_ACYLHYDROLASE, PUTATIVE (AFU_ORTHOLOGUE AFUA_2G00820)-RELATED"/>
    <property type="match status" value="1"/>
</dbReference>
<dbReference type="CDD" id="cd01830">
    <property type="entry name" value="XynE_like"/>
    <property type="match status" value="1"/>
</dbReference>
<evidence type="ECO:0000313" key="2">
    <source>
        <dbReference type="EMBL" id="OIR05275.1"/>
    </source>
</evidence>
<proteinExistence type="predicted"/>
<reference evidence="2" key="1">
    <citation type="submission" date="2016-10" db="EMBL/GenBank/DDBJ databases">
        <title>Sequence of Gallionella enrichment culture.</title>
        <authorList>
            <person name="Poehlein A."/>
            <person name="Muehling M."/>
            <person name="Daniel R."/>
        </authorList>
    </citation>
    <scope>NUCLEOTIDE SEQUENCE</scope>
</reference>
<dbReference type="AlphaFoldDB" id="A0A1J5SBF6"/>
<name>A0A1J5SBF6_9ZZZZ</name>
<protein>
    <submittedName>
        <fullName evidence="2">GDSL-like lipase/acylhydrolase</fullName>
    </submittedName>
</protein>
<dbReference type="GO" id="GO:0016787">
    <property type="term" value="F:hydrolase activity"/>
    <property type="evidence" value="ECO:0007669"/>
    <property type="project" value="UniProtKB-KW"/>
</dbReference>
<feature type="domain" description="SGNH hydrolase-type esterase" evidence="1">
    <location>
        <begin position="211"/>
        <end position="404"/>
    </location>
</feature>
<dbReference type="Gene3D" id="3.40.50.1110">
    <property type="entry name" value="SGNH hydrolase"/>
    <property type="match status" value="1"/>
</dbReference>
<comment type="caution">
    <text evidence="2">The sequence shown here is derived from an EMBL/GenBank/DDBJ whole genome shotgun (WGS) entry which is preliminary data.</text>
</comment>
<dbReference type="SUPFAM" id="SSF52266">
    <property type="entry name" value="SGNH hydrolase"/>
    <property type="match status" value="1"/>
</dbReference>
<dbReference type="PANTHER" id="PTHR43784">
    <property type="entry name" value="GDSL-LIKE LIPASE/ACYLHYDROLASE, PUTATIVE (AFU_ORTHOLOGUE AFUA_2G00820)-RELATED"/>
    <property type="match status" value="1"/>
</dbReference>
<dbReference type="InterPro" id="IPR053140">
    <property type="entry name" value="GDSL_Rv0518-like"/>
</dbReference>
<gene>
    <name evidence="2" type="ORF">GALL_125870</name>
</gene>
<dbReference type="InterPro" id="IPR036514">
    <property type="entry name" value="SGNH_hydro_sf"/>
</dbReference>
<dbReference type="Pfam" id="PF13472">
    <property type="entry name" value="Lipase_GDSL_2"/>
    <property type="match status" value="1"/>
</dbReference>